<protein>
    <recommendedName>
        <fullName evidence="4">FAD-binding domain-containing protein</fullName>
    </recommendedName>
</protein>
<comment type="caution">
    <text evidence="5">The sequence shown here is derived from an EMBL/GenBank/DDBJ whole genome shotgun (WGS) entry which is preliminary data.</text>
</comment>
<evidence type="ECO:0000256" key="2">
    <source>
        <dbReference type="ARBA" id="ARBA00022827"/>
    </source>
</evidence>
<keyword evidence="3" id="KW-0560">Oxidoreductase</keyword>
<dbReference type="PANTHER" id="PTHR46720:SF3">
    <property type="entry name" value="FAD-BINDING DOMAIN-CONTAINING PROTEIN-RELATED"/>
    <property type="match status" value="1"/>
</dbReference>
<feature type="domain" description="FAD-binding" evidence="4">
    <location>
        <begin position="280"/>
        <end position="371"/>
    </location>
</feature>
<gene>
    <name evidence="5" type="ORF">PRZ48_002747</name>
</gene>
<dbReference type="InterPro" id="IPR002938">
    <property type="entry name" value="FAD-bd"/>
</dbReference>
<keyword evidence="6" id="KW-1185">Reference proteome</keyword>
<name>A0ABR0ETJ0_ZASCE</name>
<dbReference type="Pfam" id="PF01494">
    <property type="entry name" value="FAD_binding_3"/>
    <property type="match status" value="1"/>
</dbReference>
<keyword evidence="2" id="KW-0274">FAD</keyword>
<keyword evidence="1" id="KW-0285">Flavoprotein</keyword>
<reference evidence="5 6" key="1">
    <citation type="journal article" date="2023" name="G3 (Bethesda)">
        <title>A chromosome-level genome assembly of Zasmidium syzygii isolated from banana leaves.</title>
        <authorList>
            <person name="van Westerhoven A.C."/>
            <person name="Mehrabi R."/>
            <person name="Talebi R."/>
            <person name="Steentjes M.B.F."/>
            <person name="Corcolon B."/>
            <person name="Chong P.A."/>
            <person name="Kema G.H.J."/>
            <person name="Seidl M.F."/>
        </authorList>
    </citation>
    <scope>NUCLEOTIDE SEQUENCE [LARGE SCALE GENOMIC DNA]</scope>
    <source>
        <strain evidence="5 6">P124</strain>
    </source>
</reference>
<dbReference type="InterPro" id="IPR051104">
    <property type="entry name" value="FAD_monoxygenase"/>
</dbReference>
<dbReference type="Gene3D" id="3.50.50.60">
    <property type="entry name" value="FAD/NAD(P)-binding domain"/>
    <property type="match status" value="1"/>
</dbReference>
<organism evidence="5 6">
    <name type="scientific">Zasmidium cellare</name>
    <name type="common">Wine cellar mold</name>
    <name type="synonym">Racodium cellare</name>
    <dbReference type="NCBI Taxonomy" id="395010"/>
    <lineage>
        <taxon>Eukaryota</taxon>
        <taxon>Fungi</taxon>
        <taxon>Dikarya</taxon>
        <taxon>Ascomycota</taxon>
        <taxon>Pezizomycotina</taxon>
        <taxon>Dothideomycetes</taxon>
        <taxon>Dothideomycetidae</taxon>
        <taxon>Mycosphaerellales</taxon>
        <taxon>Mycosphaerellaceae</taxon>
        <taxon>Zasmidium</taxon>
    </lineage>
</organism>
<proteinExistence type="predicted"/>
<sequence>MTRKIRIAISGGGVAGAVTIHALLKHSHLDPHIFESASAFKEAGIAFGVTRNARASLALIGDSATECLKRAGGVPMKGVRFFLGEGKDAGELVHERDNEAMGKTTTTIVQRANFLREMLADVPRERMHTSKKLESVDRQQDDSLLLRFADGTTHECDILIGADGIRSTVRKILLGKDDPAANPRNSGSWAVFTMHPYEKARNSIGNAPVNQEDAREYGWTGEGGFMLHNLFSNGSLVQFTVTGIDQDAIGSDKWQRTFTPKEFKDLYIGKGWVPHMEQAVTDLLCDEPERKGIYLFEHPHARTYVDGPICVLGDAAHATTPFQASGGGMSIEDAMIISTLLGNARSPSEGQAALKAYDQVRRPRTQRIVDSSWVTGKMLMGVDEGAGMDPKKLYEALLHRWDFILDFDIEQHREEALVLMKKEIGKS</sequence>
<dbReference type="EMBL" id="JAXOVC010000002">
    <property type="protein sequence ID" value="KAK4504785.1"/>
    <property type="molecule type" value="Genomic_DNA"/>
</dbReference>
<evidence type="ECO:0000313" key="6">
    <source>
        <dbReference type="Proteomes" id="UP001305779"/>
    </source>
</evidence>
<dbReference type="SUPFAM" id="SSF51905">
    <property type="entry name" value="FAD/NAD(P)-binding domain"/>
    <property type="match status" value="1"/>
</dbReference>
<dbReference type="InterPro" id="IPR036188">
    <property type="entry name" value="FAD/NAD-bd_sf"/>
</dbReference>
<evidence type="ECO:0000256" key="3">
    <source>
        <dbReference type="ARBA" id="ARBA00023002"/>
    </source>
</evidence>
<dbReference type="PANTHER" id="PTHR46720">
    <property type="entry name" value="HYDROXYLASE, PUTATIVE (AFU_ORTHOLOGUE AFUA_3G01460)-RELATED"/>
    <property type="match status" value="1"/>
</dbReference>
<evidence type="ECO:0000313" key="5">
    <source>
        <dbReference type="EMBL" id="KAK4504785.1"/>
    </source>
</evidence>
<dbReference type="Proteomes" id="UP001305779">
    <property type="component" value="Unassembled WGS sequence"/>
</dbReference>
<evidence type="ECO:0000256" key="1">
    <source>
        <dbReference type="ARBA" id="ARBA00022630"/>
    </source>
</evidence>
<dbReference type="PRINTS" id="PR00420">
    <property type="entry name" value="RNGMNOXGNASE"/>
</dbReference>
<accession>A0ABR0ETJ0</accession>
<evidence type="ECO:0000259" key="4">
    <source>
        <dbReference type="Pfam" id="PF01494"/>
    </source>
</evidence>